<sequence length="62" mass="6892">MAAIWMQNDAANEQRGMVLFRTRTAGGGWSQPETVVRLRGRNGLGMSFTADEYIRYSKPGSP</sequence>
<proteinExistence type="predicted"/>
<reference evidence="1" key="2">
    <citation type="submission" date="2018-05" db="EMBL/GenBank/DDBJ databases">
        <authorList>
            <person name="Moura L."/>
            <person name="Setubal J.C."/>
        </authorList>
    </citation>
    <scope>NUCLEOTIDE SEQUENCE</scope>
    <source>
        <strain evidence="1">ZC4RG45</strain>
    </source>
</reference>
<organism evidence="2">
    <name type="scientific">Thermocrispum agreste</name>
    <dbReference type="NCBI Taxonomy" id="37925"/>
    <lineage>
        <taxon>Bacteria</taxon>
        <taxon>Bacillati</taxon>
        <taxon>Actinomycetota</taxon>
        <taxon>Actinomycetes</taxon>
        <taxon>Pseudonocardiales</taxon>
        <taxon>Pseudonocardiaceae</taxon>
        <taxon>Thermocrispum</taxon>
    </lineage>
</organism>
<comment type="caution">
    <text evidence="2">The sequence shown here is derived from an EMBL/GenBank/DDBJ whole genome shotgun (WGS) entry which is preliminary data.</text>
</comment>
<reference evidence="2" key="1">
    <citation type="submission" date="2018-05" db="EMBL/GenBank/DDBJ databases">
        <authorList>
            <person name="Lanie J.A."/>
            <person name="Ng W.-L."/>
            <person name="Kazmierczak K.M."/>
            <person name="Andrzejewski T.M."/>
            <person name="Davidsen T.M."/>
            <person name="Wayne K.J."/>
            <person name="Tettelin H."/>
            <person name="Glass J.I."/>
            <person name="Rusch D."/>
            <person name="Podicherti R."/>
            <person name="Tsui H.-C.T."/>
            <person name="Winkler M.E."/>
        </authorList>
    </citation>
    <scope>NUCLEOTIDE SEQUENCE</scope>
    <source>
        <strain evidence="2">ZC4RG45</strain>
    </source>
</reference>
<reference evidence="1" key="4">
    <citation type="submission" date="2023-08" db="EMBL/GenBank/DDBJ databases">
        <authorList>
            <person name="Guima S.E.S."/>
            <person name="Martins L.F."/>
            <person name="Silva A.M."/>
            <person name="Setubal J.C."/>
        </authorList>
    </citation>
    <scope>NUCLEOTIDE SEQUENCE</scope>
    <source>
        <strain evidence="1">ZC4RG45</strain>
    </source>
</reference>
<gene>
    <name evidence="1" type="ORF">DIU77_006820</name>
    <name evidence="2" type="ORF">DIU77_13095</name>
</gene>
<dbReference type="EMBL" id="QGUI01000520">
    <property type="protein sequence ID" value="PZM95012.1"/>
    <property type="molecule type" value="Genomic_DNA"/>
</dbReference>
<evidence type="ECO:0000313" key="2">
    <source>
        <dbReference type="EMBL" id="PZM95012.1"/>
    </source>
</evidence>
<reference evidence="1 3" key="3">
    <citation type="journal article" date="2021" name="BMC Genomics">
        <title>Genome-resolved metagenome and metatranscriptome analyses of thermophilic composting reveal key bacterial players and their metabolic interactions.</title>
        <authorList>
            <person name="Braga L.P.P."/>
            <person name="Pereira R.V."/>
            <person name="Martins L.F."/>
            <person name="Moura L.M.S."/>
            <person name="Sanchez F.B."/>
            <person name="Patane J.S.L."/>
            <person name="da Silva A.M."/>
            <person name="Setubal J.C."/>
        </authorList>
    </citation>
    <scope>NUCLEOTIDE SEQUENCE [LARGE SCALE GENOMIC DNA]</scope>
    <source>
        <strain evidence="1">ZC4RG45</strain>
    </source>
</reference>
<protein>
    <submittedName>
        <fullName evidence="2">Uncharacterized protein</fullName>
    </submittedName>
</protein>
<dbReference type="Proteomes" id="UP000249324">
    <property type="component" value="Unassembled WGS sequence"/>
</dbReference>
<dbReference type="EMBL" id="QGUI02000061">
    <property type="protein sequence ID" value="MFO7191940.1"/>
    <property type="molecule type" value="Genomic_DNA"/>
</dbReference>
<evidence type="ECO:0000313" key="1">
    <source>
        <dbReference type="EMBL" id="MFO7191940.1"/>
    </source>
</evidence>
<name>A0A2W4J757_9PSEU</name>
<evidence type="ECO:0000313" key="3">
    <source>
        <dbReference type="Proteomes" id="UP000249324"/>
    </source>
</evidence>
<dbReference type="AlphaFoldDB" id="A0A2W4J757"/>
<accession>A0A2W4J757</accession>